<dbReference type="InterPro" id="IPR011022">
    <property type="entry name" value="Arrestin_C-like"/>
</dbReference>
<sequence>MVHIAIVSESPPSFDGRYGCINYFVECLIENEKKHRYGVEIKLENPVRRNLMLSVCGSSEKDLGIFCYGSGTVFMEAAIARDTIQLKTLINNTTTLKVTPRAALYQTQIFMSGDRHRTLELVLVEPIEGSEVDPTEVIEDTIEMPIPTRAQLTMKSPIITIKYFVHVTLDIPHNIDLHINLPIVITNRAALTEAMDKHQPSIHHFNSFDDKPKSRKILGIASKARRASAGSSNFDENDDFD</sequence>
<dbReference type="InterPro" id="IPR014752">
    <property type="entry name" value="Arrestin-like_C"/>
</dbReference>
<reference evidence="2 3" key="1">
    <citation type="journal article" date="2015" name="Parasit. Vectors">
        <title>Draft genome of the scabies mite.</title>
        <authorList>
            <person name="Rider S.D.Jr."/>
            <person name="Morgan M.S."/>
            <person name="Arlian L.G."/>
        </authorList>
    </citation>
    <scope>NUCLEOTIDE SEQUENCE [LARGE SCALE GENOMIC DNA]</scope>
    <source>
        <strain evidence="2">Arlian Lab</strain>
    </source>
</reference>
<dbReference type="InterPro" id="IPR050357">
    <property type="entry name" value="Arrestin_domain-protein"/>
</dbReference>
<dbReference type="EMBL" id="JXLN01008833">
    <property type="protein sequence ID" value="KPM04461.1"/>
    <property type="molecule type" value="Genomic_DNA"/>
</dbReference>
<dbReference type="OrthoDB" id="6489733at2759"/>
<dbReference type="PANTHER" id="PTHR11188:SF17">
    <property type="entry name" value="FI21816P1"/>
    <property type="match status" value="1"/>
</dbReference>
<evidence type="ECO:0000313" key="2">
    <source>
        <dbReference type="EMBL" id="KPM04461.1"/>
    </source>
</evidence>
<dbReference type="SUPFAM" id="SSF81296">
    <property type="entry name" value="E set domains"/>
    <property type="match status" value="1"/>
</dbReference>
<organism evidence="2 3">
    <name type="scientific">Sarcoptes scabiei</name>
    <name type="common">Itch mite</name>
    <name type="synonym">Acarus scabiei</name>
    <dbReference type="NCBI Taxonomy" id="52283"/>
    <lineage>
        <taxon>Eukaryota</taxon>
        <taxon>Metazoa</taxon>
        <taxon>Ecdysozoa</taxon>
        <taxon>Arthropoda</taxon>
        <taxon>Chelicerata</taxon>
        <taxon>Arachnida</taxon>
        <taxon>Acari</taxon>
        <taxon>Acariformes</taxon>
        <taxon>Sarcoptiformes</taxon>
        <taxon>Astigmata</taxon>
        <taxon>Psoroptidia</taxon>
        <taxon>Sarcoptoidea</taxon>
        <taxon>Sarcoptidae</taxon>
        <taxon>Sarcoptinae</taxon>
        <taxon>Sarcoptes</taxon>
    </lineage>
</organism>
<dbReference type="PANTHER" id="PTHR11188">
    <property type="entry name" value="ARRESTIN DOMAIN CONTAINING PROTEIN"/>
    <property type="match status" value="1"/>
</dbReference>
<dbReference type="VEuPathDB" id="VectorBase:SSCA002981"/>
<evidence type="ECO:0000259" key="1">
    <source>
        <dbReference type="SMART" id="SM01017"/>
    </source>
</evidence>
<dbReference type="InterPro" id="IPR014756">
    <property type="entry name" value="Ig_E-set"/>
</dbReference>
<protein>
    <submittedName>
        <fullName evidence="2">Arrestin domain-containing protein 3</fullName>
    </submittedName>
</protein>
<dbReference type="AlphaFoldDB" id="A0A132A0N3"/>
<accession>A0A132A0N3</accession>
<evidence type="ECO:0000313" key="3">
    <source>
        <dbReference type="Proteomes" id="UP000616769"/>
    </source>
</evidence>
<proteinExistence type="predicted"/>
<dbReference type="Gene3D" id="2.60.40.640">
    <property type="match status" value="1"/>
</dbReference>
<dbReference type="SMART" id="SM01017">
    <property type="entry name" value="Arrestin_C"/>
    <property type="match status" value="1"/>
</dbReference>
<name>A0A132A0N3_SARSC</name>
<dbReference type="Proteomes" id="UP000616769">
    <property type="component" value="Unassembled WGS sequence"/>
</dbReference>
<dbReference type="Pfam" id="PF02752">
    <property type="entry name" value="Arrestin_C"/>
    <property type="match status" value="1"/>
</dbReference>
<gene>
    <name evidence="2" type="ORF">QR98_0029090</name>
</gene>
<dbReference type="GO" id="GO:0015031">
    <property type="term" value="P:protein transport"/>
    <property type="evidence" value="ECO:0007669"/>
    <property type="project" value="TreeGrafter"/>
</dbReference>
<feature type="domain" description="Arrestin C-terminal-like" evidence="1">
    <location>
        <begin position="69"/>
        <end position="190"/>
    </location>
</feature>
<dbReference type="GO" id="GO:0005737">
    <property type="term" value="C:cytoplasm"/>
    <property type="evidence" value="ECO:0007669"/>
    <property type="project" value="TreeGrafter"/>
</dbReference>
<comment type="caution">
    <text evidence="2">The sequence shown here is derived from an EMBL/GenBank/DDBJ whole genome shotgun (WGS) entry which is preliminary data.</text>
</comment>